<evidence type="ECO:0000259" key="3">
    <source>
        <dbReference type="Pfam" id="PF08212"/>
    </source>
</evidence>
<protein>
    <recommendedName>
        <fullName evidence="2">Outer membrane lipoprotein Blc</fullName>
    </recommendedName>
</protein>
<dbReference type="Gene3D" id="2.40.128.20">
    <property type="match status" value="1"/>
</dbReference>
<comment type="subunit">
    <text evidence="2">Homodimer.</text>
</comment>
<comment type="similarity">
    <text evidence="1 2">Belongs to the calycin superfamily. Lipocalin family.</text>
</comment>
<dbReference type="PIRSF" id="PIRSF036893">
    <property type="entry name" value="Lipocalin_ApoD"/>
    <property type="match status" value="1"/>
</dbReference>
<accession>A0A5N4WU72</accession>
<dbReference type="EMBL" id="VXLD01000001">
    <property type="protein sequence ID" value="KAB1859830.1"/>
    <property type="molecule type" value="Genomic_DNA"/>
</dbReference>
<dbReference type="PANTHER" id="PTHR10612:SF34">
    <property type="entry name" value="APOLIPOPROTEIN D"/>
    <property type="match status" value="1"/>
</dbReference>
<feature type="domain" description="Lipocalin/cytosolic fatty-acid binding" evidence="3">
    <location>
        <begin position="45"/>
        <end position="191"/>
    </location>
</feature>
<organism evidence="4 5">
    <name type="scientific">Acinetobacter tandoii</name>
    <dbReference type="NCBI Taxonomy" id="202954"/>
    <lineage>
        <taxon>Bacteria</taxon>
        <taxon>Pseudomonadati</taxon>
        <taxon>Pseudomonadota</taxon>
        <taxon>Gammaproteobacteria</taxon>
        <taxon>Moraxellales</taxon>
        <taxon>Moraxellaceae</taxon>
        <taxon>Acinetobacter</taxon>
    </lineage>
</organism>
<comment type="function">
    <text evidence="2">Involved in the storage or transport of lipids necessary for membrane maintenance under stressful conditions. Displays a binding preference for lysophospholipids.</text>
</comment>
<dbReference type="RefSeq" id="WP_100241301.1">
    <property type="nucleotide sequence ID" value="NZ_LBNL01000005.1"/>
</dbReference>
<dbReference type="InterPro" id="IPR002446">
    <property type="entry name" value="Lipocalin_bac"/>
</dbReference>
<dbReference type="PROSITE" id="PS00213">
    <property type="entry name" value="LIPOCALIN"/>
    <property type="match status" value="1"/>
</dbReference>
<dbReference type="InterPro" id="IPR022271">
    <property type="entry name" value="Lipocalin_ApoD"/>
</dbReference>
<evidence type="ECO:0000256" key="1">
    <source>
        <dbReference type="ARBA" id="ARBA00006889"/>
    </source>
</evidence>
<dbReference type="Pfam" id="PF08212">
    <property type="entry name" value="Lipocalin_2"/>
    <property type="match status" value="1"/>
</dbReference>
<dbReference type="Proteomes" id="UP000325788">
    <property type="component" value="Unassembled WGS sequence"/>
</dbReference>
<proteinExistence type="inferred from homology"/>
<reference evidence="4 5" key="1">
    <citation type="submission" date="2019-09" db="EMBL/GenBank/DDBJ databases">
        <title>Draft genome sequence of Acinetobacter tandoii W4-4-4 isolated from environmental water sample.</title>
        <authorList>
            <person name="Wee S.K."/>
            <person name="Yan B."/>
            <person name="Mustaffa S.B."/>
            <person name="Yap E.P.H."/>
        </authorList>
    </citation>
    <scope>NUCLEOTIDE SEQUENCE [LARGE SCALE GENOMIC DNA]</scope>
    <source>
        <strain evidence="4 5">W4-4-4</strain>
    </source>
</reference>
<name>A0A5N4WU72_9GAMM</name>
<dbReference type="GO" id="GO:0008289">
    <property type="term" value="F:lipid binding"/>
    <property type="evidence" value="ECO:0007669"/>
    <property type="project" value="UniProtKB-UniRule"/>
</dbReference>
<keyword evidence="2" id="KW-0998">Cell outer membrane</keyword>
<dbReference type="PANTHER" id="PTHR10612">
    <property type="entry name" value="APOLIPOPROTEIN D"/>
    <property type="match status" value="1"/>
</dbReference>
<dbReference type="AlphaFoldDB" id="A0A5N4WU72"/>
<evidence type="ECO:0000256" key="2">
    <source>
        <dbReference type="PIRNR" id="PIRNR036893"/>
    </source>
</evidence>
<dbReference type="SUPFAM" id="SSF50814">
    <property type="entry name" value="Lipocalins"/>
    <property type="match status" value="1"/>
</dbReference>
<comment type="caution">
    <text evidence="4">The sequence shown here is derived from an EMBL/GenBank/DDBJ whole genome shotgun (WGS) entry which is preliminary data.</text>
</comment>
<evidence type="ECO:0000313" key="4">
    <source>
        <dbReference type="EMBL" id="KAB1859830.1"/>
    </source>
</evidence>
<evidence type="ECO:0000313" key="5">
    <source>
        <dbReference type="Proteomes" id="UP000325788"/>
    </source>
</evidence>
<dbReference type="PRINTS" id="PR01171">
    <property type="entry name" value="BCTLIPOCALIN"/>
</dbReference>
<dbReference type="InterPro" id="IPR022272">
    <property type="entry name" value="Lipocalin_CS"/>
</dbReference>
<comment type="subcellular location">
    <subcellularLocation>
        <location evidence="2">Cell outer membrane</location>
    </subcellularLocation>
</comment>
<gene>
    <name evidence="4" type="ORF">F4W09_01540</name>
</gene>
<dbReference type="InterPro" id="IPR047202">
    <property type="entry name" value="Lipocalin_Blc-like_dom"/>
</dbReference>
<sequence length="198" mass="22564">MSENHLPKASWRITKIVIGGAILVGLGAATLAYAQTRPMPVVEKVELDRYLGVWYEIARKPMYFQNKCARDVSATYTLNENGNVSVDNRCYSKEGILQQALGEAFVQNPPFNSKLKVSFLPEAVRWIPVARGDYWILKLDDDYQTVLVGEPRRKYMWVLSRTPEVKPEVMNEYLEYAKSLGYDLSDLIRTAHTKGKAE</sequence>
<dbReference type="InterPro" id="IPR000566">
    <property type="entry name" value="Lipocln_cytosolic_FA-bd_dom"/>
</dbReference>
<keyword evidence="2" id="KW-0449">Lipoprotein</keyword>
<dbReference type="CDD" id="cd19438">
    <property type="entry name" value="lipocalin_Blc-like"/>
    <property type="match status" value="1"/>
</dbReference>
<dbReference type="GO" id="GO:0006950">
    <property type="term" value="P:response to stress"/>
    <property type="evidence" value="ECO:0007669"/>
    <property type="project" value="UniProtKB-ARBA"/>
</dbReference>
<keyword evidence="2" id="KW-0446">Lipid-binding</keyword>
<keyword evidence="2" id="KW-0472">Membrane</keyword>
<dbReference type="GO" id="GO:0009279">
    <property type="term" value="C:cell outer membrane"/>
    <property type="evidence" value="ECO:0007669"/>
    <property type="project" value="UniProtKB-SubCell"/>
</dbReference>
<dbReference type="InterPro" id="IPR012674">
    <property type="entry name" value="Calycin"/>
</dbReference>